<evidence type="ECO:0000256" key="5">
    <source>
        <dbReference type="ARBA" id="ARBA00022741"/>
    </source>
</evidence>
<sequence>MIEFSRVSKAFRTTRGSKVILDDVSFVVPKGRNLAILGRNGAGKSTLIRLIAGAEKPSSGVIRRSGAISFPMALSSFFISGLSARQNVIFASRVYGYAPHEVMEYVEDFCEIGAYFDMPIKTFSSGMRARLAFGLSLAFRFDTYLIDEVTAVGDAAFRQKAQAALDERIREANVILVSHNNDVLRDSCDCGLVLDSGAAVLYDDIETAIQAYTEIVQFNGHY</sequence>
<gene>
    <name evidence="8" type="ORF">SAMN05192563_103286</name>
</gene>
<name>A0A1I7EMH8_9BURK</name>
<reference evidence="8 9" key="1">
    <citation type="submission" date="2016-10" db="EMBL/GenBank/DDBJ databases">
        <authorList>
            <person name="de Groot N.N."/>
        </authorList>
    </citation>
    <scope>NUCLEOTIDE SEQUENCE [LARGE SCALE GENOMIC DNA]</scope>
    <source>
        <strain evidence="8 9">LMG 27731</strain>
    </source>
</reference>
<keyword evidence="4" id="KW-0472">Membrane</keyword>
<dbReference type="InterPro" id="IPR003593">
    <property type="entry name" value="AAA+_ATPase"/>
</dbReference>
<evidence type="ECO:0000259" key="7">
    <source>
        <dbReference type="PROSITE" id="PS50893"/>
    </source>
</evidence>
<dbReference type="InterPro" id="IPR027417">
    <property type="entry name" value="P-loop_NTPase"/>
</dbReference>
<dbReference type="PROSITE" id="PS00211">
    <property type="entry name" value="ABC_TRANSPORTER_1"/>
    <property type="match status" value="1"/>
</dbReference>
<proteinExistence type="inferred from homology"/>
<dbReference type="AlphaFoldDB" id="A0A1I7EMH8"/>
<evidence type="ECO:0000256" key="2">
    <source>
        <dbReference type="ARBA" id="ARBA00022448"/>
    </source>
</evidence>
<keyword evidence="2" id="KW-0813">Transport</keyword>
<keyword evidence="3" id="KW-1003">Cell membrane</keyword>
<dbReference type="PANTHER" id="PTHR46743">
    <property type="entry name" value="TEICHOIC ACIDS EXPORT ATP-BINDING PROTEIN TAGH"/>
    <property type="match status" value="1"/>
</dbReference>
<protein>
    <submittedName>
        <fullName evidence="8">Capsular polysaccharide transport system ATP-binding protein</fullName>
    </submittedName>
</protein>
<dbReference type="SUPFAM" id="SSF52540">
    <property type="entry name" value="P-loop containing nucleoside triphosphate hydrolases"/>
    <property type="match status" value="1"/>
</dbReference>
<dbReference type="SMART" id="SM00382">
    <property type="entry name" value="AAA"/>
    <property type="match status" value="1"/>
</dbReference>
<dbReference type="PANTHER" id="PTHR46743:SF2">
    <property type="entry name" value="TEICHOIC ACIDS EXPORT ATP-BINDING PROTEIN TAGH"/>
    <property type="match status" value="1"/>
</dbReference>
<evidence type="ECO:0000256" key="6">
    <source>
        <dbReference type="ARBA" id="ARBA00022840"/>
    </source>
</evidence>
<evidence type="ECO:0000313" key="9">
    <source>
        <dbReference type="Proteomes" id="UP000198844"/>
    </source>
</evidence>
<dbReference type="RefSeq" id="WP_093644547.1">
    <property type="nucleotide sequence ID" value="NZ_CAJNBA010000008.1"/>
</dbReference>
<dbReference type="InterPro" id="IPR017871">
    <property type="entry name" value="ABC_transporter-like_CS"/>
</dbReference>
<evidence type="ECO:0000256" key="3">
    <source>
        <dbReference type="ARBA" id="ARBA00022475"/>
    </source>
</evidence>
<organism evidence="8 9">
    <name type="scientific">Paraburkholderia aspalathi</name>
    <dbReference type="NCBI Taxonomy" id="1324617"/>
    <lineage>
        <taxon>Bacteria</taxon>
        <taxon>Pseudomonadati</taxon>
        <taxon>Pseudomonadota</taxon>
        <taxon>Betaproteobacteria</taxon>
        <taxon>Burkholderiales</taxon>
        <taxon>Burkholderiaceae</taxon>
        <taxon>Paraburkholderia</taxon>
    </lineage>
</organism>
<keyword evidence="4" id="KW-0997">Cell inner membrane</keyword>
<dbReference type="InterPro" id="IPR050683">
    <property type="entry name" value="Bact_Polysacc_Export_ATP-bd"/>
</dbReference>
<accession>A0A1I7EMH8</accession>
<keyword evidence="6 8" id="KW-0067">ATP-binding</keyword>
<dbReference type="OrthoDB" id="9778870at2"/>
<keyword evidence="5" id="KW-0547">Nucleotide-binding</keyword>
<comment type="similarity">
    <text evidence="1">Belongs to the ABC transporter superfamily.</text>
</comment>
<evidence type="ECO:0000256" key="4">
    <source>
        <dbReference type="ARBA" id="ARBA00022519"/>
    </source>
</evidence>
<evidence type="ECO:0000256" key="1">
    <source>
        <dbReference type="ARBA" id="ARBA00005417"/>
    </source>
</evidence>
<evidence type="ECO:0000313" key="8">
    <source>
        <dbReference type="EMBL" id="SFU25111.1"/>
    </source>
</evidence>
<dbReference type="GO" id="GO:0005524">
    <property type="term" value="F:ATP binding"/>
    <property type="evidence" value="ECO:0007669"/>
    <property type="project" value="UniProtKB-KW"/>
</dbReference>
<dbReference type="EMBL" id="FPBH01000032">
    <property type="protein sequence ID" value="SFU25111.1"/>
    <property type="molecule type" value="Genomic_DNA"/>
</dbReference>
<dbReference type="Proteomes" id="UP000198844">
    <property type="component" value="Unassembled WGS sequence"/>
</dbReference>
<dbReference type="CDD" id="cd03220">
    <property type="entry name" value="ABC_KpsT_Wzt"/>
    <property type="match status" value="1"/>
</dbReference>
<dbReference type="GeneID" id="77198818"/>
<dbReference type="InterPro" id="IPR015860">
    <property type="entry name" value="ABC_transpr_TagH-like"/>
</dbReference>
<dbReference type="InterPro" id="IPR003439">
    <property type="entry name" value="ABC_transporter-like_ATP-bd"/>
</dbReference>
<dbReference type="PROSITE" id="PS50893">
    <property type="entry name" value="ABC_TRANSPORTER_2"/>
    <property type="match status" value="1"/>
</dbReference>
<feature type="domain" description="ABC transporter" evidence="7">
    <location>
        <begin position="2"/>
        <end position="221"/>
    </location>
</feature>
<dbReference type="Gene3D" id="3.40.50.300">
    <property type="entry name" value="P-loop containing nucleotide triphosphate hydrolases"/>
    <property type="match status" value="1"/>
</dbReference>
<dbReference type="GO" id="GO:0140359">
    <property type="term" value="F:ABC-type transporter activity"/>
    <property type="evidence" value="ECO:0007669"/>
    <property type="project" value="InterPro"/>
</dbReference>
<dbReference type="Pfam" id="PF00005">
    <property type="entry name" value="ABC_tran"/>
    <property type="match status" value="1"/>
</dbReference>
<dbReference type="GO" id="GO:0016020">
    <property type="term" value="C:membrane"/>
    <property type="evidence" value="ECO:0007669"/>
    <property type="project" value="InterPro"/>
</dbReference>
<dbReference type="GO" id="GO:0016887">
    <property type="term" value="F:ATP hydrolysis activity"/>
    <property type="evidence" value="ECO:0007669"/>
    <property type="project" value="InterPro"/>
</dbReference>